<sequence>MVNFRESVIHFTWIIVLCIIYCAEDVTAKGLILGTLEGVGSILDGVVGKFSNIIICICKPIIVVPEPG</sequence>
<dbReference type="AlphaFoldDB" id="A0A4Y2IVB0"/>
<evidence type="ECO:0000313" key="1">
    <source>
        <dbReference type="EMBL" id="GBM80836.1"/>
    </source>
</evidence>
<name>A0A4Y2IVB0_ARAVE</name>
<organism evidence="1 2">
    <name type="scientific">Araneus ventricosus</name>
    <name type="common">Orbweaver spider</name>
    <name type="synonym">Epeira ventricosa</name>
    <dbReference type="NCBI Taxonomy" id="182803"/>
    <lineage>
        <taxon>Eukaryota</taxon>
        <taxon>Metazoa</taxon>
        <taxon>Ecdysozoa</taxon>
        <taxon>Arthropoda</taxon>
        <taxon>Chelicerata</taxon>
        <taxon>Arachnida</taxon>
        <taxon>Araneae</taxon>
        <taxon>Araneomorphae</taxon>
        <taxon>Entelegynae</taxon>
        <taxon>Araneoidea</taxon>
        <taxon>Araneidae</taxon>
        <taxon>Araneus</taxon>
    </lineage>
</organism>
<gene>
    <name evidence="1" type="ORF">AVEN_219582_1</name>
</gene>
<dbReference type="EMBL" id="BGPR01002907">
    <property type="protein sequence ID" value="GBM80836.1"/>
    <property type="molecule type" value="Genomic_DNA"/>
</dbReference>
<proteinExistence type="predicted"/>
<keyword evidence="2" id="KW-1185">Reference proteome</keyword>
<evidence type="ECO:0000313" key="2">
    <source>
        <dbReference type="Proteomes" id="UP000499080"/>
    </source>
</evidence>
<reference evidence="1 2" key="1">
    <citation type="journal article" date="2019" name="Sci. Rep.">
        <title>Orb-weaving spider Araneus ventricosus genome elucidates the spidroin gene catalogue.</title>
        <authorList>
            <person name="Kono N."/>
            <person name="Nakamura H."/>
            <person name="Ohtoshi R."/>
            <person name="Moran D.A.P."/>
            <person name="Shinohara A."/>
            <person name="Yoshida Y."/>
            <person name="Fujiwara M."/>
            <person name="Mori M."/>
            <person name="Tomita M."/>
            <person name="Arakawa K."/>
        </authorList>
    </citation>
    <scope>NUCLEOTIDE SEQUENCE [LARGE SCALE GENOMIC DNA]</scope>
</reference>
<dbReference type="Proteomes" id="UP000499080">
    <property type="component" value="Unassembled WGS sequence"/>
</dbReference>
<accession>A0A4Y2IVB0</accession>
<comment type="caution">
    <text evidence="1">The sequence shown here is derived from an EMBL/GenBank/DDBJ whole genome shotgun (WGS) entry which is preliminary data.</text>
</comment>
<protein>
    <submittedName>
        <fullName evidence="1">Uncharacterized protein</fullName>
    </submittedName>
</protein>